<dbReference type="InterPro" id="IPR015947">
    <property type="entry name" value="PUA-like_sf"/>
</dbReference>
<dbReference type="UniPathway" id="UPA00098">
    <property type="reaction ID" value="UER00359"/>
</dbReference>
<protein>
    <recommendedName>
        <fullName evidence="8">Glutamate 5-kinase</fullName>
        <ecNumber evidence="8">2.7.2.11</ecNumber>
    </recommendedName>
    <alternativeName>
        <fullName evidence="8">Gamma-glutamyl kinase</fullName>
        <shortName evidence="8">GK</shortName>
    </alternativeName>
</protein>
<dbReference type="Pfam" id="PF01472">
    <property type="entry name" value="PUA"/>
    <property type="match status" value="1"/>
</dbReference>
<dbReference type="EMBL" id="FNHG01000001">
    <property type="protein sequence ID" value="SDL63102.1"/>
    <property type="molecule type" value="Genomic_DNA"/>
</dbReference>
<dbReference type="OrthoDB" id="9804434at2"/>
<name>A0A1G9LMB7_9PROT</name>
<feature type="binding site" evidence="8">
    <location>
        <position position="149"/>
    </location>
    <ligand>
        <name>substrate</name>
    </ligand>
</feature>
<keyword evidence="3 8" id="KW-0641">Proline biosynthesis</keyword>
<feature type="binding site" evidence="8">
    <location>
        <begin position="169"/>
        <end position="170"/>
    </location>
    <ligand>
        <name>ATP</name>
        <dbReference type="ChEBI" id="CHEBI:30616"/>
    </ligand>
</feature>
<dbReference type="InterPro" id="IPR002478">
    <property type="entry name" value="PUA"/>
</dbReference>
<organism evidence="10 11">
    <name type="scientific">Maricaulis salignorans</name>
    <dbReference type="NCBI Taxonomy" id="144026"/>
    <lineage>
        <taxon>Bacteria</taxon>
        <taxon>Pseudomonadati</taxon>
        <taxon>Pseudomonadota</taxon>
        <taxon>Alphaproteobacteria</taxon>
        <taxon>Maricaulales</taxon>
        <taxon>Maricaulaceae</taxon>
        <taxon>Maricaulis</taxon>
    </lineage>
</organism>
<accession>A0A1G9LMB7</accession>
<dbReference type="InterPro" id="IPR005715">
    <property type="entry name" value="Glu_5kinase/COase_Synthase"/>
</dbReference>
<dbReference type="InterPro" id="IPR036974">
    <property type="entry name" value="PUA_sf"/>
</dbReference>
<dbReference type="PROSITE" id="PS50890">
    <property type="entry name" value="PUA"/>
    <property type="match status" value="1"/>
</dbReference>
<dbReference type="CDD" id="cd04242">
    <property type="entry name" value="AAK_G5K_ProB"/>
    <property type="match status" value="1"/>
</dbReference>
<dbReference type="GO" id="GO:0003723">
    <property type="term" value="F:RNA binding"/>
    <property type="evidence" value="ECO:0007669"/>
    <property type="project" value="InterPro"/>
</dbReference>
<dbReference type="Proteomes" id="UP000199759">
    <property type="component" value="Unassembled WGS sequence"/>
</dbReference>
<keyword evidence="6 8" id="KW-0418">Kinase</keyword>
<keyword evidence="1 8" id="KW-0963">Cytoplasm</keyword>
<dbReference type="Gene3D" id="3.40.1160.10">
    <property type="entry name" value="Acetylglutamate kinase-like"/>
    <property type="match status" value="1"/>
</dbReference>
<evidence type="ECO:0000256" key="6">
    <source>
        <dbReference type="ARBA" id="ARBA00022777"/>
    </source>
</evidence>
<gene>
    <name evidence="8" type="primary">proB</name>
    <name evidence="10" type="ORF">SAMN04488568_101116</name>
</gene>
<dbReference type="InterPro" id="IPR001057">
    <property type="entry name" value="Glu/AcGlu_kinase"/>
</dbReference>
<dbReference type="GO" id="GO:0004349">
    <property type="term" value="F:glutamate 5-kinase activity"/>
    <property type="evidence" value="ECO:0007669"/>
    <property type="project" value="UniProtKB-UniRule"/>
</dbReference>
<comment type="subcellular location">
    <subcellularLocation>
        <location evidence="8">Cytoplasm</location>
    </subcellularLocation>
</comment>
<feature type="binding site" evidence="8">
    <location>
        <position position="137"/>
    </location>
    <ligand>
        <name>substrate</name>
    </ligand>
</feature>
<evidence type="ECO:0000256" key="7">
    <source>
        <dbReference type="ARBA" id="ARBA00022840"/>
    </source>
</evidence>
<keyword evidence="5 8" id="KW-0547">Nucleotide-binding</keyword>
<evidence type="ECO:0000256" key="3">
    <source>
        <dbReference type="ARBA" id="ARBA00022650"/>
    </source>
</evidence>
<evidence type="ECO:0000256" key="4">
    <source>
        <dbReference type="ARBA" id="ARBA00022679"/>
    </source>
</evidence>
<feature type="binding site" evidence="8">
    <location>
        <begin position="213"/>
        <end position="219"/>
    </location>
    <ligand>
        <name>ATP</name>
        <dbReference type="ChEBI" id="CHEBI:30616"/>
    </ligand>
</feature>
<evidence type="ECO:0000256" key="1">
    <source>
        <dbReference type="ARBA" id="ARBA00022490"/>
    </source>
</evidence>
<dbReference type="SMART" id="SM00359">
    <property type="entry name" value="PUA"/>
    <property type="match status" value="1"/>
</dbReference>
<dbReference type="Pfam" id="PF00696">
    <property type="entry name" value="AA_kinase"/>
    <property type="match status" value="1"/>
</dbReference>
<comment type="function">
    <text evidence="8">Catalyzes the transfer of a phosphate group to glutamate to form L-glutamate 5-phosphate.</text>
</comment>
<comment type="pathway">
    <text evidence="8">Amino-acid biosynthesis; L-proline biosynthesis; L-glutamate 5-semialdehyde from L-glutamate: step 1/2.</text>
</comment>
<dbReference type="PIRSF" id="PIRSF000729">
    <property type="entry name" value="GK"/>
    <property type="match status" value="1"/>
</dbReference>
<evidence type="ECO:0000259" key="9">
    <source>
        <dbReference type="SMART" id="SM00359"/>
    </source>
</evidence>
<proteinExistence type="inferred from homology"/>
<dbReference type="FunFam" id="3.40.1160.10:FF:000006">
    <property type="entry name" value="Glutamate 5-kinase"/>
    <property type="match status" value="1"/>
</dbReference>
<dbReference type="STRING" id="144026.SAMN04488568_101116"/>
<dbReference type="PANTHER" id="PTHR43654">
    <property type="entry name" value="GLUTAMATE 5-KINASE"/>
    <property type="match status" value="1"/>
</dbReference>
<feature type="binding site" evidence="8">
    <location>
        <position position="15"/>
    </location>
    <ligand>
        <name>ATP</name>
        <dbReference type="ChEBI" id="CHEBI:30616"/>
    </ligand>
</feature>
<reference evidence="10 11" key="1">
    <citation type="submission" date="2016-10" db="EMBL/GenBank/DDBJ databases">
        <authorList>
            <person name="de Groot N.N."/>
        </authorList>
    </citation>
    <scope>NUCLEOTIDE SEQUENCE [LARGE SCALE GENOMIC DNA]</scope>
    <source>
        <strain evidence="10 11">DSM 16077</strain>
    </source>
</reference>
<feature type="binding site" evidence="8">
    <location>
        <position position="50"/>
    </location>
    <ligand>
        <name>substrate</name>
    </ligand>
</feature>
<dbReference type="PRINTS" id="PR00474">
    <property type="entry name" value="GLU5KINASE"/>
</dbReference>
<dbReference type="InterPro" id="IPR019797">
    <property type="entry name" value="Glutamate_5-kinase_CS"/>
</dbReference>
<dbReference type="PANTHER" id="PTHR43654:SF1">
    <property type="entry name" value="ISOPENTENYL PHOSPHATE KINASE"/>
    <property type="match status" value="1"/>
</dbReference>
<dbReference type="GO" id="GO:0005524">
    <property type="term" value="F:ATP binding"/>
    <property type="evidence" value="ECO:0007669"/>
    <property type="project" value="UniProtKB-KW"/>
</dbReference>
<dbReference type="InterPro" id="IPR036393">
    <property type="entry name" value="AceGlu_kinase-like_sf"/>
</dbReference>
<keyword evidence="2 8" id="KW-0028">Amino-acid biosynthesis</keyword>
<dbReference type="GO" id="GO:0005829">
    <property type="term" value="C:cytosol"/>
    <property type="evidence" value="ECO:0007669"/>
    <property type="project" value="TreeGrafter"/>
</dbReference>
<comment type="similarity">
    <text evidence="8">Belongs to the glutamate 5-kinase family.</text>
</comment>
<evidence type="ECO:0000313" key="11">
    <source>
        <dbReference type="Proteomes" id="UP000199759"/>
    </source>
</evidence>
<dbReference type="SUPFAM" id="SSF88697">
    <property type="entry name" value="PUA domain-like"/>
    <property type="match status" value="1"/>
</dbReference>
<evidence type="ECO:0000256" key="8">
    <source>
        <dbReference type="HAMAP-Rule" id="MF_00456"/>
    </source>
</evidence>
<dbReference type="SUPFAM" id="SSF53633">
    <property type="entry name" value="Carbamate kinase-like"/>
    <property type="match status" value="1"/>
</dbReference>
<evidence type="ECO:0000256" key="5">
    <source>
        <dbReference type="ARBA" id="ARBA00022741"/>
    </source>
</evidence>
<dbReference type="CDD" id="cd21157">
    <property type="entry name" value="PUA_G5K"/>
    <property type="match status" value="1"/>
</dbReference>
<keyword evidence="4 8" id="KW-0808">Transferase</keyword>
<sequence length="378" mass="38992">MTRRGFDAARCIVVKVGSSLLQSGPSVIDAIADDIASLAGQGKRIVLVSSGAVALGRPRLGLGSGSLTLEQKQAAAAAGQPVLVGEWERTFARHGRATAQALLTLDVTESRRHWLNARATLHTLLDLGAIPVVNENDTIATDEIRYGDNDRLAARVAQLVGADLLVLLSDIEGLFDRDPRCHPEARLVPEVHRIDASIHAMAGDANKLTGVGTGGMRSKILAAEIAAASGCATIIGSGSARTPILRLRQTGCGSWFHPTGSAVSARAAWIAGAHSPNGEIRIDAGAASALQAGKSLLPVGAIAVDGHFERGDAVRIIGPDGTAIARGVSGYDASDARRICGCKTAEIEALLGYRRASALVHADDIVLSSPGANGGCNV</sequence>
<dbReference type="PROSITE" id="PS00902">
    <property type="entry name" value="GLUTAMATE_5_KINASE"/>
    <property type="match status" value="1"/>
</dbReference>
<dbReference type="NCBIfam" id="TIGR01027">
    <property type="entry name" value="proB"/>
    <property type="match status" value="1"/>
</dbReference>
<keyword evidence="7 8" id="KW-0067">ATP-binding</keyword>
<dbReference type="Gene3D" id="2.30.130.10">
    <property type="entry name" value="PUA domain"/>
    <property type="match status" value="1"/>
</dbReference>
<dbReference type="InterPro" id="IPR041739">
    <property type="entry name" value="G5K_ProB"/>
</dbReference>
<dbReference type="EC" id="2.7.2.11" evidence="8"/>
<evidence type="ECO:0000256" key="2">
    <source>
        <dbReference type="ARBA" id="ARBA00022605"/>
    </source>
</evidence>
<dbReference type="HAMAP" id="MF_00456">
    <property type="entry name" value="ProB"/>
    <property type="match status" value="1"/>
</dbReference>
<dbReference type="AlphaFoldDB" id="A0A1G9LMB7"/>
<keyword evidence="11" id="KW-1185">Reference proteome</keyword>
<dbReference type="InterPro" id="IPR011529">
    <property type="entry name" value="Glu_5kinase"/>
</dbReference>
<evidence type="ECO:0000313" key="10">
    <source>
        <dbReference type="EMBL" id="SDL63102.1"/>
    </source>
</evidence>
<comment type="catalytic activity">
    <reaction evidence="8">
        <text>L-glutamate + ATP = L-glutamyl 5-phosphate + ADP</text>
        <dbReference type="Rhea" id="RHEA:14877"/>
        <dbReference type="ChEBI" id="CHEBI:29985"/>
        <dbReference type="ChEBI" id="CHEBI:30616"/>
        <dbReference type="ChEBI" id="CHEBI:58274"/>
        <dbReference type="ChEBI" id="CHEBI:456216"/>
        <dbReference type="EC" id="2.7.2.11"/>
    </reaction>
</comment>
<dbReference type="GO" id="GO:0055129">
    <property type="term" value="P:L-proline biosynthetic process"/>
    <property type="evidence" value="ECO:0007669"/>
    <property type="project" value="UniProtKB-UniRule"/>
</dbReference>
<dbReference type="InterPro" id="IPR001048">
    <property type="entry name" value="Asp/Glu/Uridylate_kinase"/>
</dbReference>
<feature type="domain" description="PUA" evidence="9">
    <location>
        <begin position="278"/>
        <end position="360"/>
    </location>
</feature>